<dbReference type="Proteomes" id="UP000636800">
    <property type="component" value="Chromosome 12"/>
</dbReference>
<dbReference type="InterPro" id="IPR003754">
    <property type="entry name" value="4pyrrol_synth_uPrphyn_synth"/>
</dbReference>
<comment type="caution">
    <text evidence="2">The sequence shown here is derived from an EMBL/GenBank/DDBJ whole genome shotgun (WGS) entry which is preliminary data.</text>
</comment>
<dbReference type="PANTHER" id="PTHR38020:SF1">
    <property type="entry name" value="UROPORPHYRINOGEN-III SYNTHASE"/>
    <property type="match status" value="1"/>
</dbReference>
<evidence type="ECO:0000313" key="2">
    <source>
        <dbReference type="EMBL" id="KAG0457614.1"/>
    </source>
</evidence>
<keyword evidence="4" id="KW-1185">Reference proteome</keyword>
<dbReference type="SUPFAM" id="SSF69618">
    <property type="entry name" value="HemD-like"/>
    <property type="match status" value="1"/>
</dbReference>
<accession>A0A835UC83</accession>
<dbReference type="InterPro" id="IPR036108">
    <property type="entry name" value="4pyrrol_syn_uPrphyn_synt_sf"/>
</dbReference>
<organism evidence="2 4">
    <name type="scientific">Vanilla planifolia</name>
    <name type="common">Vanilla</name>
    <dbReference type="NCBI Taxonomy" id="51239"/>
    <lineage>
        <taxon>Eukaryota</taxon>
        <taxon>Viridiplantae</taxon>
        <taxon>Streptophyta</taxon>
        <taxon>Embryophyta</taxon>
        <taxon>Tracheophyta</taxon>
        <taxon>Spermatophyta</taxon>
        <taxon>Magnoliopsida</taxon>
        <taxon>Liliopsida</taxon>
        <taxon>Asparagales</taxon>
        <taxon>Orchidaceae</taxon>
        <taxon>Vanilloideae</taxon>
        <taxon>Vanilleae</taxon>
        <taxon>Vanilla</taxon>
    </lineage>
</organism>
<dbReference type="GO" id="GO:0004852">
    <property type="term" value="F:uroporphyrinogen-III synthase activity"/>
    <property type="evidence" value="ECO:0007669"/>
    <property type="project" value="InterPro"/>
</dbReference>
<gene>
    <name evidence="3" type="ORF">HPP92_022480</name>
    <name evidence="2" type="ORF">HPP92_022771</name>
</gene>
<dbReference type="Gene3D" id="3.40.50.10090">
    <property type="match status" value="1"/>
</dbReference>
<dbReference type="OrthoDB" id="259181at2759"/>
<evidence type="ECO:0000313" key="5">
    <source>
        <dbReference type="Proteomes" id="UP000639772"/>
    </source>
</evidence>
<dbReference type="EMBL" id="JADCNM010000012">
    <property type="protein sequence ID" value="KAG0459352.1"/>
    <property type="molecule type" value="Genomic_DNA"/>
</dbReference>
<dbReference type="AlphaFoldDB" id="A0A835UC83"/>
<proteinExistence type="predicted"/>
<dbReference type="UniPathway" id="UPA00251">
    <property type="reaction ID" value="UER00320"/>
</dbReference>
<dbReference type="EMBL" id="JADCNL010000012">
    <property type="protein sequence ID" value="KAG0457614.1"/>
    <property type="molecule type" value="Genomic_DNA"/>
</dbReference>
<dbReference type="GO" id="GO:0006782">
    <property type="term" value="P:protoporphyrinogen IX biosynthetic process"/>
    <property type="evidence" value="ECO:0007669"/>
    <property type="project" value="UniProtKB-UniPathway"/>
</dbReference>
<evidence type="ECO:0000259" key="1">
    <source>
        <dbReference type="Pfam" id="PF02602"/>
    </source>
</evidence>
<reference evidence="4 5" key="1">
    <citation type="journal article" date="2020" name="Nat. Food">
        <title>A phased Vanilla planifolia genome enables genetic improvement of flavour and production.</title>
        <authorList>
            <person name="Hasing T."/>
            <person name="Tang H."/>
            <person name="Brym M."/>
            <person name="Khazi F."/>
            <person name="Huang T."/>
            <person name="Chambers A.H."/>
        </authorList>
    </citation>
    <scope>NUCLEOTIDE SEQUENCE [LARGE SCALE GENOMIC DNA]</scope>
    <source>
        <tissue evidence="2">Leaf</tissue>
    </source>
</reference>
<dbReference type="Proteomes" id="UP000639772">
    <property type="component" value="Chromosome 12"/>
</dbReference>
<sequence>MKTLTAATLIRPQVTPTAAAAAAVQNPLSNRHVAFTTPPFYGERLASLLHHRGAVPVPIPTVIVEPIPRTIAALRPFICSEELGRFSSLLFTSRTGISAIALALDDAPPPLSDSGEPFIIAALGRDAEHLHELGLIHKLCRSRHRIQVIDPKVASPSGLVEALGEGFGRRALCPVPDVVGLEEPPVVPDFLKALEASGWVPTRVPAYETRWAGPKCAEELVGEAELETLDAIVFTSTTEVEGLMKSLEAMGWGWSAVIEKRPRMLVATHGPVTANGAQRFGVAVDVVSSSFSSFNGVLDALAVRWADSCEQQ</sequence>
<dbReference type="Pfam" id="PF02602">
    <property type="entry name" value="HEM4"/>
    <property type="match status" value="1"/>
</dbReference>
<evidence type="ECO:0000313" key="3">
    <source>
        <dbReference type="EMBL" id="KAG0459352.1"/>
    </source>
</evidence>
<feature type="domain" description="Tetrapyrrole biosynthesis uroporphyrinogen III synthase" evidence="1">
    <location>
        <begin position="44"/>
        <end position="291"/>
    </location>
</feature>
<dbReference type="PANTHER" id="PTHR38020">
    <property type="entry name" value="UROPORPHYRINOGEN-III SYNTHASE"/>
    <property type="match status" value="1"/>
</dbReference>
<evidence type="ECO:0000313" key="4">
    <source>
        <dbReference type="Proteomes" id="UP000636800"/>
    </source>
</evidence>
<protein>
    <recommendedName>
        <fullName evidence="1">Tetrapyrrole biosynthesis uroporphyrinogen III synthase domain-containing protein</fullName>
    </recommendedName>
</protein>
<name>A0A835UC83_VANPL</name>